<protein>
    <submittedName>
        <fullName evidence="1">IPExxxVDY family protein</fullName>
    </submittedName>
</protein>
<gene>
    <name evidence="1" type="ORF">D3H65_22590</name>
</gene>
<dbReference type="RefSeq" id="WP_119052493.1">
    <property type="nucleotide sequence ID" value="NZ_CP032157.1"/>
</dbReference>
<keyword evidence="2" id="KW-1185">Reference proteome</keyword>
<dbReference type="InterPro" id="IPR047690">
    <property type="entry name" value="IPExxxVDY_fam"/>
</dbReference>
<proteinExistence type="predicted"/>
<dbReference type="NCBIfam" id="NF033205">
    <property type="entry name" value="IPExxxVDY"/>
    <property type="match status" value="1"/>
</dbReference>
<dbReference type="AlphaFoldDB" id="A0A3B7MUD5"/>
<name>A0A3B7MUD5_9BACT</name>
<evidence type="ECO:0000313" key="1">
    <source>
        <dbReference type="EMBL" id="AXY76616.1"/>
    </source>
</evidence>
<reference evidence="1 2" key="1">
    <citation type="submission" date="2018-09" db="EMBL/GenBank/DDBJ databases">
        <title>Genome sequencing of strain 6GH32-13.</title>
        <authorList>
            <person name="Weon H.-Y."/>
            <person name="Heo J."/>
            <person name="Kwon S.-W."/>
        </authorList>
    </citation>
    <scope>NUCLEOTIDE SEQUENCE [LARGE SCALE GENOMIC DNA]</scope>
    <source>
        <strain evidence="1 2">5GH32-13</strain>
    </source>
</reference>
<dbReference type="KEGG" id="pseg:D3H65_22590"/>
<sequence length="144" mass="17383">MKLKLDFDEMADDFFDNTRLMGIVAPVKNYQFCWQLNQLLRLDFRINNDIEIQLFKKQRNYYFSIFEYREPNSSLVHYLYNNQFDGEYLLPEFRHLDFLWLLKGDLVADDFLQNLLTAIKSINSVQLVTELTNEKIRNKGHLIF</sequence>
<dbReference type="EMBL" id="CP032157">
    <property type="protein sequence ID" value="AXY76616.1"/>
    <property type="molecule type" value="Genomic_DNA"/>
</dbReference>
<accession>A0A3B7MUD5</accession>
<evidence type="ECO:0000313" key="2">
    <source>
        <dbReference type="Proteomes" id="UP000263900"/>
    </source>
</evidence>
<dbReference type="Proteomes" id="UP000263900">
    <property type="component" value="Chromosome"/>
</dbReference>
<organism evidence="1 2">
    <name type="scientific">Paraflavitalea soli</name>
    <dbReference type="NCBI Taxonomy" id="2315862"/>
    <lineage>
        <taxon>Bacteria</taxon>
        <taxon>Pseudomonadati</taxon>
        <taxon>Bacteroidota</taxon>
        <taxon>Chitinophagia</taxon>
        <taxon>Chitinophagales</taxon>
        <taxon>Chitinophagaceae</taxon>
        <taxon>Paraflavitalea</taxon>
    </lineage>
</organism>
<dbReference type="OrthoDB" id="676614at2"/>